<feature type="transmembrane region" description="Helical" evidence="1">
    <location>
        <begin position="63"/>
        <end position="91"/>
    </location>
</feature>
<dbReference type="RefSeq" id="WP_039716255.1">
    <property type="nucleotide sequence ID" value="NZ_JTJC03000007.1"/>
</dbReference>
<dbReference type="AlphaFoldDB" id="A0A9X5I6K0"/>
<feature type="transmembrane region" description="Helical" evidence="1">
    <location>
        <begin position="100"/>
        <end position="119"/>
    </location>
</feature>
<dbReference type="EMBL" id="JTJC03000007">
    <property type="protein sequence ID" value="NHC37140.1"/>
    <property type="molecule type" value="Genomic_DNA"/>
</dbReference>
<keyword evidence="1" id="KW-0472">Membrane</keyword>
<feature type="transmembrane region" description="Helical" evidence="1">
    <location>
        <begin position="260"/>
        <end position="279"/>
    </location>
</feature>
<feature type="transmembrane region" description="Helical" evidence="1">
    <location>
        <begin position="125"/>
        <end position="144"/>
    </location>
</feature>
<reference evidence="2 3" key="1">
    <citation type="journal article" date="2015" name="Genome Announc.">
        <title>Draft Genome Sequence of the Terrestrial Cyanobacterium Scytonema millei VB511283, Isolated from Eastern India.</title>
        <authorList>
            <person name="Sen D."/>
            <person name="Chandrababunaidu M.M."/>
            <person name="Singh D."/>
            <person name="Sanghi N."/>
            <person name="Ghorai A."/>
            <person name="Mishra G.P."/>
            <person name="Madduluri M."/>
            <person name="Adhikary S.P."/>
            <person name="Tripathy S."/>
        </authorList>
    </citation>
    <scope>NUCLEOTIDE SEQUENCE [LARGE SCALE GENOMIC DNA]</scope>
    <source>
        <strain evidence="2 3">VB511283</strain>
    </source>
</reference>
<feature type="transmembrane region" description="Helical" evidence="1">
    <location>
        <begin position="7"/>
        <end position="25"/>
    </location>
</feature>
<feature type="transmembrane region" description="Helical" evidence="1">
    <location>
        <begin position="199"/>
        <end position="219"/>
    </location>
</feature>
<feature type="transmembrane region" description="Helical" evidence="1">
    <location>
        <begin position="151"/>
        <end position="169"/>
    </location>
</feature>
<comment type="caution">
    <text evidence="2">The sequence shown here is derived from an EMBL/GenBank/DDBJ whole genome shotgun (WGS) entry which is preliminary data.</text>
</comment>
<accession>A0A9X5I6K0</accession>
<protein>
    <submittedName>
        <fullName evidence="2">Uncharacterized protein</fullName>
    </submittedName>
</protein>
<evidence type="ECO:0000313" key="2">
    <source>
        <dbReference type="EMBL" id="NHC37140.1"/>
    </source>
</evidence>
<keyword evidence="1" id="KW-0812">Transmembrane</keyword>
<name>A0A9X5I6K0_9CYAN</name>
<proteinExistence type="predicted"/>
<feature type="transmembrane region" description="Helical" evidence="1">
    <location>
        <begin position="175"/>
        <end position="192"/>
    </location>
</feature>
<keyword evidence="1" id="KW-1133">Transmembrane helix</keyword>
<feature type="transmembrane region" description="Helical" evidence="1">
    <location>
        <begin position="286"/>
        <end position="305"/>
    </location>
</feature>
<sequence length="498" mass="55998">MPNLVKGLSAGAIALIGLGLILAWLDMSGFSNYDTEFLGAKALQALNGAEPRYRAIVSIFPPLLVYSTLIVGSAITLQALLGAIAVGLIVWQMGNIAVPAIWRSVWTVLIVLNPAFSLMLLRSPVWVAVTIFLMLLMAVLWMLAKGQEIPSLPTTLLLVLLGLGLAPLMLLRYEAWLILPAVALIVLLLFPTEAWDFKVTAILVTLFMSLVLIATWLYMNWMFTGDAYYFLNSHYSGMRLAETKIFLQQEDFLNSWWQSFAWLVQVVPVYLAIAGWTIWKSKQKLLFTAILLLPVMLLVAGFFQGTFMAEVSRFGVFLGILPAIVQLQTPTQFWQRSLLTAALAANLAIGVSFLQQDRVIPEEAIFWRQISGQEHLTTIPVQQWLQQKQAQRQIAQVLHEKLLPGQKVLLDDAVNFPVIYMLNDASYFILPYQNEFFLALQQPDLLTDYILIPGVQTRGSEQDRILSYWPQLTETTLPGFQEVFGNPHYKLLQRLSPP</sequence>
<gene>
    <name evidence="2" type="ORF">QH73_0021305</name>
</gene>
<organism evidence="2 3">
    <name type="scientific">Scytonema millei VB511283</name>
    <dbReference type="NCBI Taxonomy" id="1245923"/>
    <lineage>
        <taxon>Bacteria</taxon>
        <taxon>Bacillati</taxon>
        <taxon>Cyanobacteriota</taxon>
        <taxon>Cyanophyceae</taxon>
        <taxon>Nostocales</taxon>
        <taxon>Scytonemataceae</taxon>
        <taxon>Scytonema</taxon>
    </lineage>
</organism>
<dbReference type="OrthoDB" id="582626at2"/>
<evidence type="ECO:0000313" key="3">
    <source>
        <dbReference type="Proteomes" id="UP000031532"/>
    </source>
</evidence>
<dbReference type="Proteomes" id="UP000031532">
    <property type="component" value="Unassembled WGS sequence"/>
</dbReference>
<evidence type="ECO:0000256" key="1">
    <source>
        <dbReference type="SAM" id="Phobius"/>
    </source>
</evidence>
<keyword evidence="3" id="KW-1185">Reference proteome</keyword>